<sequence>MKQARLIRSLDTTEYGADWVHFGDLNGDGRPEMVFRQGPCMLDSKVFTIGRFEGWISPEDQAVFCLTATDVEGRILWQVGEPFRGERPYRTHGGNRMTQVADVDGDGRDEVALIRYDRLLVYDGLDGSVKRERALPYDNFCRVLPVNVSGGDYPGEVLAQCGDEAYPPYTYANPAILYDRNLEALWPERSYVGAGHNPNALDVDGDGRDELFIGYTMVDHTGEVLWALDIPDPSEHVDYRVLDDLDGDGEVEIAYAGSRDALLVSLRGEVLWKKEHHHIQRCATGKYRADVEGRQVVFCEKHQDRVYCYRHDGVELWSRGARGYARTLAGAGEGGLDLILFESPTGAFPYALDGRGEEAFGFPEAKGYQIPPFEGRQRGDWGLNLKAELCDIDGDGREEVLVHDRKRMCIYAVPE</sequence>
<dbReference type="Proteomes" id="UP000178606">
    <property type="component" value="Unassembled WGS sequence"/>
</dbReference>
<reference evidence="1 2" key="1">
    <citation type="journal article" date="2016" name="Nat. Commun.">
        <title>Thousands of microbial genomes shed light on interconnected biogeochemical processes in an aquifer system.</title>
        <authorList>
            <person name="Anantharaman K."/>
            <person name="Brown C.T."/>
            <person name="Hug L.A."/>
            <person name="Sharon I."/>
            <person name="Castelle C.J."/>
            <person name="Probst A.J."/>
            <person name="Thomas B.C."/>
            <person name="Singh A."/>
            <person name="Wilkins M.J."/>
            <person name="Karaoz U."/>
            <person name="Brodie E.L."/>
            <person name="Williams K.H."/>
            <person name="Hubbard S.S."/>
            <person name="Banfield J.F."/>
        </authorList>
    </citation>
    <scope>NUCLEOTIDE SEQUENCE [LARGE SCALE GENOMIC DNA]</scope>
    <source>
        <strain evidence="2">RIFCSPLOWO2_12_FULL_64_10</strain>
    </source>
</reference>
<dbReference type="Gene3D" id="2.130.10.10">
    <property type="entry name" value="YVTN repeat-like/Quinoprotein amine dehydrogenase"/>
    <property type="match status" value="1"/>
</dbReference>
<dbReference type="SUPFAM" id="SSF69318">
    <property type="entry name" value="Integrin alpha N-terminal domain"/>
    <property type="match status" value="1"/>
</dbReference>
<organism evidence="1 2">
    <name type="scientific">Handelsmanbacteria sp. (strain RIFCSPLOWO2_12_FULL_64_10)</name>
    <dbReference type="NCBI Taxonomy" id="1817868"/>
    <lineage>
        <taxon>Bacteria</taxon>
        <taxon>Candidatus Handelsmaniibacteriota</taxon>
    </lineage>
</organism>
<dbReference type="AlphaFoldDB" id="A0A1F6D4A1"/>
<dbReference type="InterPro" id="IPR028994">
    <property type="entry name" value="Integrin_alpha_N"/>
</dbReference>
<evidence type="ECO:0000313" key="2">
    <source>
        <dbReference type="Proteomes" id="UP000178606"/>
    </source>
</evidence>
<dbReference type="EMBL" id="MFKF01000039">
    <property type="protein sequence ID" value="OGG56259.1"/>
    <property type="molecule type" value="Genomic_DNA"/>
</dbReference>
<accession>A0A1F6D4A1</accession>
<proteinExistence type="predicted"/>
<dbReference type="InterPro" id="IPR015943">
    <property type="entry name" value="WD40/YVTN_repeat-like_dom_sf"/>
</dbReference>
<name>A0A1F6D4A1_HANXR</name>
<protein>
    <submittedName>
        <fullName evidence="1">Uncharacterized protein</fullName>
    </submittedName>
</protein>
<evidence type="ECO:0000313" key="1">
    <source>
        <dbReference type="EMBL" id="OGG56259.1"/>
    </source>
</evidence>
<comment type="caution">
    <text evidence="1">The sequence shown here is derived from an EMBL/GenBank/DDBJ whole genome shotgun (WGS) entry which is preliminary data.</text>
</comment>
<gene>
    <name evidence="1" type="ORF">A3F84_10325</name>
</gene>